<dbReference type="GO" id="GO:0006935">
    <property type="term" value="P:chemotaxis"/>
    <property type="evidence" value="ECO:0007669"/>
    <property type="project" value="UniProtKB-KW"/>
</dbReference>
<dbReference type="InterPro" id="IPR028976">
    <property type="entry name" value="CheC-like_sf"/>
</dbReference>
<feature type="domain" description="Chemotaxis phosphatase CheX-like" evidence="3">
    <location>
        <begin position="42"/>
        <end position="136"/>
    </location>
</feature>
<dbReference type="Proteomes" id="UP000461768">
    <property type="component" value="Unassembled WGS sequence"/>
</dbReference>
<evidence type="ECO:0000313" key="5">
    <source>
        <dbReference type="Proteomes" id="UP000461768"/>
    </source>
</evidence>
<dbReference type="PANTHER" id="PTHR39452:SF1">
    <property type="entry name" value="CHEY-P PHOSPHATASE CHEX"/>
    <property type="match status" value="1"/>
</dbReference>
<dbReference type="InterPro" id="IPR038756">
    <property type="entry name" value="CheX-like"/>
</dbReference>
<keyword evidence="2" id="KW-0812">Transmembrane</keyword>
<dbReference type="Gene3D" id="3.40.1550.10">
    <property type="entry name" value="CheC-like"/>
    <property type="match status" value="1"/>
</dbReference>
<reference evidence="4 5" key="1">
    <citation type="submission" date="2019-09" db="EMBL/GenBank/DDBJ databases">
        <authorList>
            <person name="Valk L.C."/>
        </authorList>
    </citation>
    <scope>NUCLEOTIDE SEQUENCE [LARGE SCALE GENOMIC DNA]</scope>
    <source>
        <strain evidence="4">GalUA</strain>
    </source>
</reference>
<evidence type="ECO:0000259" key="3">
    <source>
        <dbReference type="Pfam" id="PF13690"/>
    </source>
</evidence>
<dbReference type="SUPFAM" id="SSF103039">
    <property type="entry name" value="CheC-like"/>
    <property type="match status" value="1"/>
</dbReference>
<organism evidence="4 5">
    <name type="scientific">Candidatus Galacturonatibacter soehngenii</name>
    <dbReference type="NCBI Taxonomy" id="2307010"/>
    <lineage>
        <taxon>Bacteria</taxon>
        <taxon>Bacillati</taxon>
        <taxon>Bacillota</taxon>
        <taxon>Clostridia</taxon>
        <taxon>Lachnospirales</taxon>
        <taxon>Lachnospiraceae</taxon>
        <taxon>Candidatus Galacturonatibacter</taxon>
    </lineage>
</organism>
<accession>A0A7V7UBT7</accession>
<dbReference type="OrthoDB" id="9788100at2"/>
<sequence length="153" mass="16430">MDIRYVNPFIESFASVMPQLGFGSVTKGNLSAKERELVSSGVIVVVGIVGSIKGNVVYVINMESAKKIASQMMMGMPVNELDDMAKSALSELTNMLTANAATFFSQLDIPIDISTPTLLHGENVSVEMSSNKVLCIQLLADGIPVDINISFEK</sequence>
<name>A0A7V7UBT7_9FIRM</name>
<keyword evidence="2" id="KW-0472">Membrane</keyword>
<dbReference type="EMBL" id="WAGX01000005">
    <property type="protein sequence ID" value="KAB1438120.1"/>
    <property type="molecule type" value="Genomic_DNA"/>
</dbReference>
<keyword evidence="2" id="KW-1133">Transmembrane helix</keyword>
<dbReference type="RefSeq" id="WP_151145012.1">
    <property type="nucleotide sequence ID" value="NZ_WAGX01000005.1"/>
</dbReference>
<gene>
    <name evidence="4" type="ORF">F7O84_11205</name>
</gene>
<evidence type="ECO:0000256" key="2">
    <source>
        <dbReference type="SAM" id="Phobius"/>
    </source>
</evidence>
<dbReference type="InterPro" id="IPR028051">
    <property type="entry name" value="CheX-like_dom"/>
</dbReference>
<dbReference type="PANTHER" id="PTHR39452">
    <property type="entry name" value="CHEY-P PHOSPHATASE CHEX"/>
    <property type="match status" value="1"/>
</dbReference>
<feature type="transmembrane region" description="Helical" evidence="2">
    <location>
        <begin position="37"/>
        <end position="60"/>
    </location>
</feature>
<evidence type="ECO:0000313" key="4">
    <source>
        <dbReference type="EMBL" id="KAB1438120.1"/>
    </source>
</evidence>
<evidence type="ECO:0000256" key="1">
    <source>
        <dbReference type="ARBA" id="ARBA00022500"/>
    </source>
</evidence>
<keyword evidence="5" id="KW-1185">Reference proteome</keyword>
<reference evidence="4 5" key="2">
    <citation type="submission" date="2020-02" db="EMBL/GenBank/DDBJ databases">
        <title>Candidatus Galacturonibacter soehngenii shows hetero-acetogenic catabolism of galacturonic acid but lacks a canonical carbon monoxide dehydrogenase/acetyl-CoA synthase complex.</title>
        <authorList>
            <person name="Diender M."/>
            <person name="Stouten G.R."/>
            <person name="Petersen J.F."/>
            <person name="Nielsen P.H."/>
            <person name="Dueholm M.S."/>
            <person name="Pronk J.T."/>
            <person name="Van Loosdrecht M.C.M."/>
        </authorList>
    </citation>
    <scope>NUCLEOTIDE SEQUENCE [LARGE SCALE GENOMIC DNA]</scope>
    <source>
        <strain evidence="4">GalUA</strain>
    </source>
</reference>
<proteinExistence type="predicted"/>
<dbReference type="AlphaFoldDB" id="A0A7V7UBT7"/>
<keyword evidence="1" id="KW-0145">Chemotaxis</keyword>
<comment type="caution">
    <text evidence="4">The sequence shown here is derived from an EMBL/GenBank/DDBJ whole genome shotgun (WGS) entry which is preliminary data.</text>
</comment>
<dbReference type="Pfam" id="PF13690">
    <property type="entry name" value="CheX"/>
    <property type="match status" value="1"/>
</dbReference>
<dbReference type="CDD" id="cd17906">
    <property type="entry name" value="CheX"/>
    <property type="match status" value="1"/>
</dbReference>
<protein>
    <submittedName>
        <fullName evidence="4">Chemotaxis protein CheX</fullName>
    </submittedName>
</protein>